<name>X0TLR8_9ZZZZ</name>
<organism evidence="2">
    <name type="scientific">marine sediment metagenome</name>
    <dbReference type="NCBI Taxonomy" id="412755"/>
    <lineage>
        <taxon>unclassified sequences</taxon>
        <taxon>metagenomes</taxon>
        <taxon>ecological metagenomes</taxon>
    </lineage>
</organism>
<sequence length="213" mass="23703">LVKSGVRQLAISETQKFGHVTYFFNGNRSAKFDEALEDYIEIPSDIVPFEERPWMKAAEITDRVVDAIKGGEYGFIRLNYANGDMVGHTGIPQAVEIAVETVDLCIRRIVRAVKKANGILIVSADHGNSDDMYECNYKTGEIIYDEKTGKPKPRTAHSLNPVFAYVYEPTGNIKMRLSEHKDLGISSLAATCLKLLGFVPPEDYTPSIVEISE</sequence>
<dbReference type="PANTHER" id="PTHR31637">
    <property type="entry name" value="2,3-BISPHOSPHOGLYCERATE-INDEPENDENT PHOSPHOGLYCERATE MUTASE"/>
    <property type="match status" value="1"/>
</dbReference>
<dbReference type="SUPFAM" id="SSF53649">
    <property type="entry name" value="Alkaline phosphatase-like"/>
    <property type="match status" value="1"/>
</dbReference>
<protein>
    <recommendedName>
        <fullName evidence="1">Metalloenzyme domain-containing protein</fullName>
    </recommendedName>
</protein>
<reference evidence="2" key="1">
    <citation type="journal article" date="2014" name="Front. Microbiol.">
        <title>High frequency of phylogenetically diverse reductive dehalogenase-homologous genes in deep subseafloor sedimentary metagenomes.</title>
        <authorList>
            <person name="Kawai M."/>
            <person name="Futagami T."/>
            <person name="Toyoda A."/>
            <person name="Takaki Y."/>
            <person name="Nishi S."/>
            <person name="Hori S."/>
            <person name="Arai W."/>
            <person name="Tsubouchi T."/>
            <person name="Morono Y."/>
            <person name="Uchiyama I."/>
            <person name="Ito T."/>
            <person name="Fujiyama A."/>
            <person name="Inagaki F."/>
            <person name="Takami H."/>
        </authorList>
    </citation>
    <scope>NUCLEOTIDE SEQUENCE</scope>
    <source>
        <strain evidence="2">Expedition CK06-06</strain>
    </source>
</reference>
<evidence type="ECO:0000313" key="2">
    <source>
        <dbReference type="EMBL" id="GAF89077.1"/>
    </source>
</evidence>
<accession>X0TLR8</accession>
<comment type="caution">
    <text evidence="2">The sequence shown here is derived from an EMBL/GenBank/DDBJ whole genome shotgun (WGS) entry which is preliminary data.</text>
</comment>
<dbReference type="PANTHER" id="PTHR31637:SF0">
    <property type="entry name" value="2,3-BISPHOSPHOGLYCERATE-INDEPENDENT PHOSPHOGLYCERATE MUTASE"/>
    <property type="match status" value="1"/>
</dbReference>
<dbReference type="InterPro" id="IPR006124">
    <property type="entry name" value="Metalloenzyme"/>
</dbReference>
<gene>
    <name evidence="2" type="ORF">S01H1_27339</name>
</gene>
<dbReference type="InterPro" id="IPR005995">
    <property type="entry name" value="Pgm_bpd_ind"/>
</dbReference>
<dbReference type="Gene3D" id="3.40.720.10">
    <property type="entry name" value="Alkaline Phosphatase, subunit A"/>
    <property type="match status" value="1"/>
</dbReference>
<dbReference type="EMBL" id="BARS01016636">
    <property type="protein sequence ID" value="GAF89077.1"/>
    <property type="molecule type" value="Genomic_DNA"/>
</dbReference>
<dbReference type="Pfam" id="PF01676">
    <property type="entry name" value="Metalloenzyme"/>
    <property type="match status" value="1"/>
</dbReference>
<dbReference type="GO" id="GO:0006007">
    <property type="term" value="P:glucose catabolic process"/>
    <property type="evidence" value="ECO:0007669"/>
    <property type="project" value="InterPro"/>
</dbReference>
<evidence type="ECO:0000259" key="1">
    <source>
        <dbReference type="Pfam" id="PF01676"/>
    </source>
</evidence>
<feature type="domain" description="Metalloenzyme" evidence="1">
    <location>
        <begin position="2"/>
        <end position="198"/>
    </location>
</feature>
<feature type="non-terminal residue" evidence="2">
    <location>
        <position position="1"/>
    </location>
</feature>
<dbReference type="GO" id="GO:0030145">
    <property type="term" value="F:manganese ion binding"/>
    <property type="evidence" value="ECO:0007669"/>
    <property type="project" value="TreeGrafter"/>
</dbReference>
<dbReference type="GO" id="GO:0004619">
    <property type="term" value="F:phosphoglycerate mutase activity"/>
    <property type="evidence" value="ECO:0007669"/>
    <property type="project" value="InterPro"/>
</dbReference>
<proteinExistence type="predicted"/>
<dbReference type="InterPro" id="IPR017850">
    <property type="entry name" value="Alkaline_phosphatase_core_sf"/>
</dbReference>
<dbReference type="AlphaFoldDB" id="X0TLR8"/>